<organism evidence="3 4">
    <name type="scientific">Kribbella alba</name>
    <dbReference type="NCBI Taxonomy" id="190197"/>
    <lineage>
        <taxon>Bacteria</taxon>
        <taxon>Bacillati</taxon>
        <taxon>Actinomycetota</taxon>
        <taxon>Actinomycetes</taxon>
        <taxon>Propionibacteriales</taxon>
        <taxon>Kribbellaceae</taxon>
        <taxon>Kribbella</taxon>
    </lineage>
</organism>
<dbReference type="InterPro" id="IPR002915">
    <property type="entry name" value="DeoC/FbaB/LacD_aldolase"/>
</dbReference>
<dbReference type="PANTHER" id="PTHR39340">
    <property type="entry name" value="SULFOFRUCTOSEPHOSPHATE ALDOLASE"/>
    <property type="match status" value="1"/>
</dbReference>
<evidence type="ECO:0000313" key="3">
    <source>
        <dbReference type="EMBL" id="GAA1650719.1"/>
    </source>
</evidence>
<dbReference type="SUPFAM" id="SSF51569">
    <property type="entry name" value="Aldolase"/>
    <property type="match status" value="1"/>
</dbReference>
<dbReference type="Proteomes" id="UP001501319">
    <property type="component" value="Unassembled WGS sequence"/>
</dbReference>
<name>A0ABN2FKV7_9ACTN</name>
<proteinExistence type="inferred from homology"/>
<evidence type="ECO:0000256" key="2">
    <source>
        <dbReference type="ARBA" id="ARBA00023239"/>
    </source>
</evidence>
<reference evidence="3 4" key="1">
    <citation type="journal article" date="2019" name="Int. J. Syst. Evol. Microbiol.">
        <title>The Global Catalogue of Microorganisms (GCM) 10K type strain sequencing project: providing services to taxonomists for standard genome sequencing and annotation.</title>
        <authorList>
            <consortium name="The Broad Institute Genomics Platform"/>
            <consortium name="The Broad Institute Genome Sequencing Center for Infectious Disease"/>
            <person name="Wu L."/>
            <person name="Ma J."/>
        </authorList>
    </citation>
    <scope>NUCLEOTIDE SEQUENCE [LARGE SCALE GENOMIC DNA]</scope>
    <source>
        <strain evidence="3 4">JCM 14306</strain>
    </source>
</reference>
<dbReference type="Pfam" id="PF01791">
    <property type="entry name" value="DeoC"/>
    <property type="match status" value="1"/>
</dbReference>
<keyword evidence="4" id="KW-1185">Reference proteome</keyword>
<dbReference type="Gene3D" id="3.20.20.70">
    <property type="entry name" value="Aldolase class I"/>
    <property type="match status" value="1"/>
</dbReference>
<dbReference type="InterPro" id="IPR050552">
    <property type="entry name" value="LacD_aldolase"/>
</dbReference>
<protein>
    <submittedName>
        <fullName evidence="3">Aldolase</fullName>
    </submittedName>
</protein>
<dbReference type="EMBL" id="BAAANE010000008">
    <property type="protein sequence ID" value="GAA1650719.1"/>
    <property type="molecule type" value="Genomic_DNA"/>
</dbReference>
<sequence length="288" mass="30675">MTAAYQLDSLAYDNGTFAMVAMDQRESLRTMLAAEGRDDSPAAIARFKAGVAEHLAPLASGFLIDRGYDIDLQPGPGLILAADRLTQERGGPVTDTHLDETVDPDAARSSGAVALKLLVIWKRDDQRSRRLEMAGEFVRRCAEAGLLSVLEPVVQPTEGETEFDLDTAIVEAAEALGPTRPDLYKAQVPSRGTGDADAIVKTCSRLTEILPVPWVVLSNGVARDDFPRAVELACTGGASGTLAGRALWTPALAVDDPSPVLAGPCRQRLAEIAATVRRTGRPWTEATA</sequence>
<accession>A0ABN2FKV7</accession>
<dbReference type="InterPro" id="IPR013785">
    <property type="entry name" value="Aldolase_TIM"/>
</dbReference>
<keyword evidence="2" id="KW-0456">Lyase</keyword>
<dbReference type="SMART" id="SM01133">
    <property type="entry name" value="DeoC"/>
    <property type="match status" value="1"/>
</dbReference>
<gene>
    <name evidence="3" type="ORF">GCM10009744_47920</name>
</gene>
<comment type="caution">
    <text evidence="3">The sequence shown here is derived from an EMBL/GenBank/DDBJ whole genome shotgun (WGS) entry which is preliminary data.</text>
</comment>
<dbReference type="PANTHER" id="PTHR39340:SF1">
    <property type="entry name" value="SULFOFRUCTOSEPHOSPHATE ALDOLASE"/>
    <property type="match status" value="1"/>
</dbReference>
<dbReference type="RefSeq" id="WP_344114265.1">
    <property type="nucleotide sequence ID" value="NZ_BAAANE010000008.1"/>
</dbReference>
<comment type="similarity">
    <text evidence="1">Belongs to the aldolase LacD family.</text>
</comment>
<evidence type="ECO:0000313" key="4">
    <source>
        <dbReference type="Proteomes" id="UP001501319"/>
    </source>
</evidence>
<evidence type="ECO:0000256" key="1">
    <source>
        <dbReference type="ARBA" id="ARBA00008679"/>
    </source>
</evidence>